<gene>
    <name evidence="1" type="ORF">pJE1_226</name>
</gene>
<evidence type="ECO:0000313" key="1">
    <source>
        <dbReference type="EMBL" id="AJW29648.1"/>
    </source>
</evidence>
<reference evidence="1" key="1">
    <citation type="submission" date="2014-06" db="EMBL/GenBank/DDBJ databases">
        <title>Molecular and ecological studies on carbamate pesticide degrading bacteria isolated from agricultural soils.</title>
        <authorList>
            <person name="Kim D.-U."/>
            <person name="Ka J.-O."/>
        </authorList>
    </citation>
    <scope>NUCLEOTIDE SEQUENCE</scope>
    <source>
        <strain evidence="1">JE1</strain>
        <plasmid evidence="1">pJE1</plasmid>
    </source>
</reference>
<accession>A0A0D5A0E1</accession>
<name>A0A0D5A0E1_9SPHN</name>
<sequence>MVATYEHRGFLRVITAPLTTRDYTPENSIVIPQPVIDKLGLDPRARIIWNDLNEFTWVGPDVRAGTDGSPLIGHLPEKLWRQVINKIVEHRVPPTRRSE</sequence>
<keyword evidence="1" id="KW-0614">Plasmid</keyword>
<dbReference type="AlphaFoldDB" id="A0A0D5A0E1"/>
<dbReference type="EMBL" id="KM017071">
    <property type="protein sequence ID" value="AJW29648.1"/>
    <property type="molecule type" value="Genomic_DNA"/>
</dbReference>
<proteinExistence type="predicted"/>
<organism evidence="1">
    <name type="scientific">Sphingomonas sp. JE1</name>
    <dbReference type="NCBI Taxonomy" id="1628059"/>
    <lineage>
        <taxon>Bacteria</taxon>
        <taxon>Pseudomonadati</taxon>
        <taxon>Pseudomonadota</taxon>
        <taxon>Alphaproteobacteria</taxon>
        <taxon>Sphingomonadales</taxon>
        <taxon>Sphingomonadaceae</taxon>
        <taxon>Sphingomonas</taxon>
    </lineage>
</organism>
<protein>
    <submittedName>
        <fullName evidence="1">Uncharacterized protein</fullName>
    </submittedName>
</protein>
<geneLocation type="plasmid" evidence="1">
    <name>pJE1</name>
</geneLocation>